<proteinExistence type="predicted"/>
<organism evidence="2 3">
    <name type="scientific">Planobispora takensis</name>
    <dbReference type="NCBI Taxonomy" id="1367882"/>
    <lineage>
        <taxon>Bacteria</taxon>
        <taxon>Bacillati</taxon>
        <taxon>Actinomycetota</taxon>
        <taxon>Actinomycetes</taxon>
        <taxon>Streptosporangiales</taxon>
        <taxon>Streptosporangiaceae</taxon>
        <taxon>Planobispora</taxon>
    </lineage>
</organism>
<sequence length="88" mass="9403">MTPLGLLLVLLPLTAFANAAYRARRHPGESAAIFRRAFLASGVVFLGIALLMMLGLFDTYRPEAADLVIKLGLGMMIGGVACAIAERR</sequence>
<keyword evidence="1" id="KW-0812">Transmembrane</keyword>
<keyword evidence="1" id="KW-1133">Transmembrane helix</keyword>
<comment type="caution">
    <text evidence="2">The sequence shown here is derived from an EMBL/GenBank/DDBJ whole genome shotgun (WGS) entry which is preliminary data.</text>
</comment>
<keyword evidence="3" id="KW-1185">Reference proteome</keyword>
<evidence type="ECO:0000313" key="2">
    <source>
        <dbReference type="EMBL" id="GII06178.1"/>
    </source>
</evidence>
<keyword evidence="1" id="KW-0472">Membrane</keyword>
<feature type="transmembrane region" description="Helical" evidence="1">
    <location>
        <begin position="38"/>
        <end position="60"/>
    </location>
</feature>
<dbReference type="RefSeq" id="WP_203880389.1">
    <property type="nucleotide sequence ID" value="NZ_BOOK01000115.1"/>
</dbReference>
<accession>A0A8J3T5Q0</accession>
<gene>
    <name evidence="2" type="ORF">Pta02_81860</name>
</gene>
<evidence type="ECO:0000313" key="3">
    <source>
        <dbReference type="Proteomes" id="UP000634476"/>
    </source>
</evidence>
<evidence type="ECO:0000256" key="1">
    <source>
        <dbReference type="SAM" id="Phobius"/>
    </source>
</evidence>
<reference evidence="2" key="1">
    <citation type="submission" date="2021-01" db="EMBL/GenBank/DDBJ databases">
        <title>Whole genome shotgun sequence of Planobispora takensis NBRC 109077.</title>
        <authorList>
            <person name="Komaki H."/>
            <person name="Tamura T."/>
        </authorList>
    </citation>
    <scope>NUCLEOTIDE SEQUENCE</scope>
    <source>
        <strain evidence="2">NBRC 109077</strain>
    </source>
</reference>
<protein>
    <submittedName>
        <fullName evidence="2">Uncharacterized protein</fullName>
    </submittedName>
</protein>
<dbReference type="EMBL" id="BOOK01000115">
    <property type="protein sequence ID" value="GII06178.1"/>
    <property type="molecule type" value="Genomic_DNA"/>
</dbReference>
<name>A0A8J3T5Q0_9ACTN</name>
<dbReference type="AlphaFoldDB" id="A0A8J3T5Q0"/>
<dbReference type="Proteomes" id="UP000634476">
    <property type="component" value="Unassembled WGS sequence"/>
</dbReference>
<feature type="transmembrane region" description="Helical" evidence="1">
    <location>
        <begin position="67"/>
        <end position="86"/>
    </location>
</feature>